<dbReference type="InterPro" id="IPR016084">
    <property type="entry name" value="Haem_Oase-like_multi-hlx"/>
</dbReference>
<feature type="binding site" evidence="2">
    <location>
        <position position="63"/>
    </location>
    <ligand>
        <name>substrate</name>
    </ligand>
</feature>
<dbReference type="CDD" id="cd19358">
    <property type="entry name" value="TenA_E_Spr0628-like"/>
    <property type="match status" value="1"/>
</dbReference>
<feature type="binding site" evidence="2">
    <location>
        <position position="101"/>
    </location>
    <ligand>
        <name>substrate</name>
    </ligand>
</feature>
<evidence type="ECO:0000313" key="5">
    <source>
        <dbReference type="EMBL" id="CAH0378848.1"/>
    </source>
</evidence>
<feature type="signal peptide" evidence="3">
    <location>
        <begin position="1"/>
        <end position="17"/>
    </location>
</feature>
<dbReference type="OrthoDB" id="37730at2759"/>
<dbReference type="PANTHER" id="PTHR43198">
    <property type="entry name" value="BIFUNCTIONAL TH2 PROTEIN"/>
    <property type="match status" value="1"/>
</dbReference>
<dbReference type="Gene3D" id="1.20.910.10">
    <property type="entry name" value="Heme oxygenase-like"/>
    <property type="match status" value="1"/>
</dbReference>
<comment type="caution">
    <text evidence="5">The sequence shown here is derived from an EMBL/GenBank/DDBJ whole genome shotgun (WGS) entry which is preliminary data.</text>
</comment>
<dbReference type="InterPro" id="IPR026285">
    <property type="entry name" value="TenA_E"/>
</dbReference>
<feature type="binding site" evidence="2">
    <location>
        <position position="154"/>
    </location>
    <ligand>
        <name>substrate</name>
    </ligand>
</feature>
<dbReference type="AlphaFoldDB" id="A0A8J2T1W3"/>
<feature type="chain" id="PRO_5035144377" description="Thiaminase-2/PQQC domain-containing protein" evidence="3">
    <location>
        <begin position="18"/>
        <end position="237"/>
    </location>
</feature>
<name>A0A8J2T1W3_9STRA</name>
<organism evidence="5 6">
    <name type="scientific">Pelagomonas calceolata</name>
    <dbReference type="NCBI Taxonomy" id="35677"/>
    <lineage>
        <taxon>Eukaryota</taxon>
        <taxon>Sar</taxon>
        <taxon>Stramenopiles</taxon>
        <taxon>Ochrophyta</taxon>
        <taxon>Pelagophyceae</taxon>
        <taxon>Pelagomonadales</taxon>
        <taxon>Pelagomonadaceae</taxon>
        <taxon>Pelagomonas</taxon>
    </lineage>
</organism>
<evidence type="ECO:0000259" key="4">
    <source>
        <dbReference type="Pfam" id="PF03070"/>
    </source>
</evidence>
<dbReference type="InterPro" id="IPR004305">
    <property type="entry name" value="Thiaminase-2/PQQC"/>
</dbReference>
<accession>A0A8J2T1W3</accession>
<keyword evidence="3" id="KW-0732">Signal</keyword>
<dbReference type="EMBL" id="CAKKNE010000006">
    <property type="protein sequence ID" value="CAH0378848.1"/>
    <property type="molecule type" value="Genomic_DNA"/>
</dbReference>
<feature type="active site" description="Proton donor" evidence="1">
    <location>
        <position position="221"/>
    </location>
</feature>
<evidence type="ECO:0000256" key="3">
    <source>
        <dbReference type="SAM" id="SignalP"/>
    </source>
</evidence>
<feature type="domain" description="Thiaminase-2/PQQC" evidence="4">
    <location>
        <begin position="32"/>
        <end position="230"/>
    </location>
</feature>
<dbReference type="InterPro" id="IPR050967">
    <property type="entry name" value="Thiamine_Salvage_TenA"/>
</dbReference>
<dbReference type="SUPFAM" id="SSF48613">
    <property type="entry name" value="Heme oxygenase-like"/>
    <property type="match status" value="1"/>
</dbReference>
<evidence type="ECO:0000256" key="1">
    <source>
        <dbReference type="PIRSR" id="PIRSR003170-1"/>
    </source>
</evidence>
<gene>
    <name evidence="5" type="ORF">PECAL_6P04440</name>
</gene>
<keyword evidence="6" id="KW-1185">Reference proteome</keyword>
<protein>
    <recommendedName>
        <fullName evidence="4">Thiaminase-2/PQQC domain-containing protein</fullName>
    </recommendedName>
</protein>
<evidence type="ECO:0000256" key="2">
    <source>
        <dbReference type="PIRSR" id="PIRSR003170-2"/>
    </source>
</evidence>
<dbReference type="Proteomes" id="UP000789595">
    <property type="component" value="Unassembled WGS sequence"/>
</dbReference>
<evidence type="ECO:0000313" key="6">
    <source>
        <dbReference type="Proteomes" id="UP000789595"/>
    </source>
</evidence>
<dbReference type="PIRSF" id="PIRSF003170">
    <property type="entry name" value="Pet18p"/>
    <property type="match status" value="1"/>
</dbReference>
<reference evidence="5" key="1">
    <citation type="submission" date="2021-11" db="EMBL/GenBank/DDBJ databases">
        <authorList>
            <consortium name="Genoscope - CEA"/>
            <person name="William W."/>
        </authorList>
    </citation>
    <scope>NUCLEOTIDE SEQUENCE</scope>
</reference>
<proteinExistence type="predicted"/>
<dbReference type="Pfam" id="PF03070">
    <property type="entry name" value="TENA_THI-4"/>
    <property type="match status" value="1"/>
</dbReference>
<dbReference type="GO" id="GO:0005829">
    <property type="term" value="C:cytosol"/>
    <property type="evidence" value="ECO:0007669"/>
    <property type="project" value="TreeGrafter"/>
</dbReference>
<dbReference type="GO" id="GO:0006772">
    <property type="term" value="P:thiamine metabolic process"/>
    <property type="evidence" value="ECO:0007669"/>
    <property type="project" value="UniProtKB-ARBA"/>
</dbReference>
<sequence>MLMRAIVALQLAAGIAAAPQTTTEWLRSEAGSVWTSITTDPFVHQLADGTLPNATLARYLVQDHKFVDAFMVLLASMVAHAPTLEDRVPGARFLGLIAGDENSYFLRSFDALGLSEAEINAPPAPVTKRFDALMRSAAASGKLHEMLAVLVVAEWSYLTWGEAAKPVAGLSWLHLEWIDLHRGDYFASVIAYLRGQLDALELTAAQRGEARAAFLEAVACEKAFWEMARNGDGGGEL</sequence>
<dbReference type="PANTHER" id="PTHR43198:SF2">
    <property type="entry name" value="SI:CH1073-67J19.1-RELATED"/>
    <property type="match status" value="1"/>
</dbReference>